<dbReference type="AlphaFoldDB" id="A0A8K0JQC9"/>
<dbReference type="InterPro" id="IPR029058">
    <property type="entry name" value="AB_hydrolase_fold"/>
</dbReference>
<sequence>MRRDLLFQRLHALRHTRAATSSPIPTPFPIRMSFSTYAYPPPKFPNERYTYAPTVPPQALLPILPPSSSRNIAPKLSLRSNHPTSAHRHPDKDSYRGTPESKLALSLEGFELYKHSSPCAFPRSRPGSTRPAGKAREDVFGDVTGVGVGVSSSSGTNKDNKAHPGADDGDGNNNNKPKYTELDGKKARRKKAISQASSRATKLRRDSEKFSEEDVRRRSVAGAERGQEAESEREPLHYLAVDRWVRKRTNTKTKTKPTRAPYQGVTLVCLHANGFHKKMWVPTLQELFAISSSSSGWGGSGIGSKIEIGDARTSSPPGTTTTTTTITTTITTDRDRDGDSSTANGQAETDAEAEVEIDEILLVDIYNHAESYLLNDGRVGLVFDWQDVARDMIVLLRNCLPPRADQIDPAEVPEYLEYRQEGVDDEQGGYARRVIGVGHSIGGNALVQASHAFPDLFHSLILVDPMTRSLESHEAGGVAETLVRSCIGRRDTWPSLRAAEEDLLRSPFFRAWDKRVFNSFLQHGLCPLTRFSTYAGQQDQDEGSVGLMTPRWAEATVFAGGPGMLVGYDKLSELRRDMKVTFIMAENPSSTGGSERTHDIVWRPPRAENVIVKGAGHLVMQEKPRQVAQAMYASLNGWTIEPDEKVFADKARL</sequence>
<feature type="domain" description="AB hydrolase-1" evidence="2">
    <location>
        <begin position="411"/>
        <end position="630"/>
    </location>
</feature>
<dbReference type="SUPFAM" id="SSF53474">
    <property type="entry name" value="alpha/beta-Hydrolases"/>
    <property type="match status" value="1"/>
</dbReference>
<name>A0A8K0JQC9_9TREE</name>
<accession>A0A8K0JQC9</accession>
<comment type="caution">
    <text evidence="3">The sequence shown here is derived from an EMBL/GenBank/DDBJ whole genome shotgun (WGS) entry which is preliminary data.</text>
</comment>
<reference evidence="3" key="1">
    <citation type="submission" date="2020-04" db="EMBL/GenBank/DDBJ databases">
        <title>Analysis of mating type loci in Filobasidium floriforme.</title>
        <authorList>
            <person name="Nowrousian M."/>
        </authorList>
    </citation>
    <scope>NUCLEOTIDE SEQUENCE</scope>
    <source>
        <strain evidence="3">CBS 6242</strain>
    </source>
</reference>
<protein>
    <recommendedName>
        <fullName evidence="2">AB hydrolase-1 domain-containing protein</fullName>
    </recommendedName>
</protein>
<evidence type="ECO:0000256" key="1">
    <source>
        <dbReference type="SAM" id="MobiDB-lite"/>
    </source>
</evidence>
<dbReference type="Proteomes" id="UP000812966">
    <property type="component" value="Unassembled WGS sequence"/>
</dbReference>
<feature type="region of interest" description="Disordered" evidence="1">
    <location>
        <begin position="331"/>
        <end position="350"/>
    </location>
</feature>
<feature type="region of interest" description="Disordered" evidence="1">
    <location>
        <begin position="65"/>
        <end position="99"/>
    </location>
</feature>
<evidence type="ECO:0000313" key="4">
    <source>
        <dbReference type="Proteomes" id="UP000812966"/>
    </source>
</evidence>
<dbReference type="InterPro" id="IPR000073">
    <property type="entry name" value="AB_hydrolase_1"/>
</dbReference>
<feature type="compositionally biased region" description="Basic and acidic residues" evidence="1">
    <location>
        <begin position="203"/>
        <end position="217"/>
    </location>
</feature>
<dbReference type="EMBL" id="JABELV010000073">
    <property type="protein sequence ID" value="KAG7532138.1"/>
    <property type="molecule type" value="Genomic_DNA"/>
</dbReference>
<dbReference type="GO" id="GO:0016020">
    <property type="term" value="C:membrane"/>
    <property type="evidence" value="ECO:0007669"/>
    <property type="project" value="TreeGrafter"/>
</dbReference>
<feature type="region of interest" description="Disordered" evidence="1">
    <location>
        <begin position="117"/>
        <end position="234"/>
    </location>
</feature>
<dbReference type="InterPro" id="IPR050266">
    <property type="entry name" value="AB_hydrolase_sf"/>
</dbReference>
<evidence type="ECO:0000259" key="2">
    <source>
        <dbReference type="Pfam" id="PF12697"/>
    </source>
</evidence>
<keyword evidence="4" id="KW-1185">Reference proteome</keyword>
<evidence type="ECO:0000313" key="3">
    <source>
        <dbReference type="EMBL" id="KAG7532138.1"/>
    </source>
</evidence>
<organism evidence="3 4">
    <name type="scientific">Filobasidium floriforme</name>
    <dbReference type="NCBI Taxonomy" id="5210"/>
    <lineage>
        <taxon>Eukaryota</taxon>
        <taxon>Fungi</taxon>
        <taxon>Dikarya</taxon>
        <taxon>Basidiomycota</taxon>
        <taxon>Agaricomycotina</taxon>
        <taxon>Tremellomycetes</taxon>
        <taxon>Filobasidiales</taxon>
        <taxon>Filobasidiaceae</taxon>
        <taxon>Filobasidium</taxon>
    </lineage>
</organism>
<proteinExistence type="predicted"/>
<dbReference type="Pfam" id="PF12697">
    <property type="entry name" value="Abhydrolase_6"/>
    <property type="match status" value="1"/>
</dbReference>
<feature type="compositionally biased region" description="Low complexity" evidence="1">
    <location>
        <begin position="143"/>
        <end position="156"/>
    </location>
</feature>
<dbReference type="PANTHER" id="PTHR43798">
    <property type="entry name" value="MONOACYLGLYCEROL LIPASE"/>
    <property type="match status" value="1"/>
</dbReference>
<dbReference type="Gene3D" id="3.40.50.1820">
    <property type="entry name" value="alpha/beta hydrolase"/>
    <property type="match status" value="1"/>
</dbReference>
<dbReference type="OrthoDB" id="94039at2759"/>
<feature type="compositionally biased region" description="Basic and acidic residues" evidence="1">
    <location>
        <begin position="225"/>
        <end position="234"/>
    </location>
</feature>
<dbReference type="PANTHER" id="PTHR43798:SF33">
    <property type="entry name" value="HYDROLASE, PUTATIVE (AFU_ORTHOLOGUE AFUA_2G14860)-RELATED"/>
    <property type="match status" value="1"/>
</dbReference>
<gene>
    <name evidence="3" type="ORF">FFLO_03826</name>
</gene>